<proteinExistence type="predicted"/>
<dbReference type="InterPro" id="IPR036397">
    <property type="entry name" value="RNaseH_sf"/>
</dbReference>
<organism evidence="2 3">
    <name type="scientific">Argiope bruennichi</name>
    <name type="common">Wasp spider</name>
    <name type="synonym">Aranea bruennichi</name>
    <dbReference type="NCBI Taxonomy" id="94029"/>
    <lineage>
        <taxon>Eukaryota</taxon>
        <taxon>Metazoa</taxon>
        <taxon>Ecdysozoa</taxon>
        <taxon>Arthropoda</taxon>
        <taxon>Chelicerata</taxon>
        <taxon>Arachnida</taxon>
        <taxon>Araneae</taxon>
        <taxon>Araneomorphae</taxon>
        <taxon>Entelegynae</taxon>
        <taxon>Araneoidea</taxon>
        <taxon>Araneidae</taxon>
        <taxon>Argiope</taxon>
    </lineage>
</organism>
<evidence type="ECO:0000313" key="2">
    <source>
        <dbReference type="EMBL" id="KAF8783053.1"/>
    </source>
</evidence>
<comment type="caution">
    <text evidence="2">The sequence shown here is derived from an EMBL/GenBank/DDBJ whole genome shotgun (WGS) entry which is preliminary data.</text>
</comment>
<dbReference type="PANTHER" id="PTHR37984:SF15">
    <property type="entry name" value="INTEGRASE CATALYTIC DOMAIN-CONTAINING PROTEIN"/>
    <property type="match status" value="1"/>
</dbReference>
<dbReference type="EMBL" id="JABXBU010001863">
    <property type="protein sequence ID" value="KAF8783053.1"/>
    <property type="molecule type" value="Genomic_DNA"/>
</dbReference>
<dbReference type="AlphaFoldDB" id="A0A8T0EXI0"/>
<dbReference type="PANTHER" id="PTHR37984">
    <property type="entry name" value="PROTEIN CBG26694"/>
    <property type="match status" value="1"/>
</dbReference>
<dbReference type="InterPro" id="IPR054465">
    <property type="entry name" value="Integrase_p58-like_C"/>
</dbReference>
<dbReference type="Gene3D" id="3.30.420.10">
    <property type="entry name" value="Ribonuclease H-like superfamily/Ribonuclease H"/>
    <property type="match status" value="1"/>
</dbReference>
<reference evidence="2" key="1">
    <citation type="journal article" date="2020" name="bioRxiv">
        <title>Chromosome-level reference genome of the European wasp spider Argiope bruennichi: a resource for studies on range expansion and evolutionary adaptation.</title>
        <authorList>
            <person name="Sheffer M.M."/>
            <person name="Hoppe A."/>
            <person name="Krehenwinkel H."/>
            <person name="Uhl G."/>
            <person name="Kuss A.W."/>
            <person name="Jensen L."/>
            <person name="Jensen C."/>
            <person name="Gillespie R.G."/>
            <person name="Hoff K.J."/>
            <person name="Prost S."/>
        </authorList>
    </citation>
    <scope>NUCLEOTIDE SEQUENCE</scope>
</reference>
<dbReference type="Pfam" id="PF22938">
    <property type="entry name" value="Integrase_p58_C"/>
    <property type="match status" value="1"/>
</dbReference>
<sequence length="250" mass="29079">MHRTLKRNLRVLSLESGEDFEKFLPHALFALRTVIHDSTGFSLAELVHGRNLRTPRMLLYENLTEQSEEENSVISYVFELMSRMKHCQEQAIENMQEAKQKQKLWYDIKAEKPNFKEGDLFLVIAPSKPNKLSVNWIGPGQIVKQLSETNFVVHYPNSDKTQVYHANMLKPYFQREKNVNLLSLEGKVGSEEEKTIPKFELETKDSELSEIWKYIESNPRLDENQKIELGQLIRKYSKTFSTVPGCTDLA</sequence>
<keyword evidence="3" id="KW-1185">Reference proteome</keyword>
<feature type="domain" description="Integrase p58-like C-terminal" evidence="1">
    <location>
        <begin position="138"/>
        <end position="171"/>
    </location>
</feature>
<protein>
    <recommendedName>
        <fullName evidence="1">Integrase p58-like C-terminal domain-containing protein</fullName>
    </recommendedName>
</protein>
<reference evidence="2" key="2">
    <citation type="submission" date="2020-06" db="EMBL/GenBank/DDBJ databases">
        <authorList>
            <person name="Sheffer M."/>
        </authorList>
    </citation>
    <scope>NUCLEOTIDE SEQUENCE</scope>
</reference>
<name>A0A8T0EXI0_ARGBR</name>
<dbReference type="GO" id="GO:0003676">
    <property type="term" value="F:nucleic acid binding"/>
    <property type="evidence" value="ECO:0007669"/>
    <property type="project" value="InterPro"/>
</dbReference>
<dbReference type="Proteomes" id="UP000807504">
    <property type="component" value="Unassembled WGS sequence"/>
</dbReference>
<dbReference type="InterPro" id="IPR050951">
    <property type="entry name" value="Retrovirus_Pol_polyprotein"/>
</dbReference>
<evidence type="ECO:0000259" key="1">
    <source>
        <dbReference type="Pfam" id="PF22938"/>
    </source>
</evidence>
<gene>
    <name evidence="2" type="ORF">HNY73_013266</name>
</gene>
<evidence type="ECO:0000313" key="3">
    <source>
        <dbReference type="Proteomes" id="UP000807504"/>
    </source>
</evidence>
<accession>A0A8T0EXI0</accession>